<dbReference type="STRING" id="1183432.AGR3A_Cc210011"/>
<proteinExistence type="predicted"/>
<feature type="region of interest" description="Disordered" evidence="1">
    <location>
        <begin position="45"/>
        <end position="75"/>
    </location>
</feature>
<dbReference type="AlphaFoldDB" id="A0A1S7P9V6"/>
<protein>
    <submittedName>
        <fullName evidence="2">Uncharacterized protein</fullName>
    </submittedName>
</protein>
<organism evidence="2 3">
    <name type="scientific">Agrobacterium tomkonis CFBP 6623</name>
    <dbReference type="NCBI Taxonomy" id="1183432"/>
    <lineage>
        <taxon>Bacteria</taxon>
        <taxon>Pseudomonadati</taxon>
        <taxon>Pseudomonadota</taxon>
        <taxon>Alphaproteobacteria</taxon>
        <taxon>Hyphomicrobiales</taxon>
        <taxon>Rhizobiaceae</taxon>
        <taxon>Rhizobium/Agrobacterium group</taxon>
        <taxon>Agrobacterium</taxon>
        <taxon>Agrobacterium tumefaciens complex</taxon>
    </lineage>
</organism>
<evidence type="ECO:0000256" key="1">
    <source>
        <dbReference type="SAM" id="MobiDB-lite"/>
    </source>
</evidence>
<dbReference type="EMBL" id="FBWK01000014">
    <property type="protein sequence ID" value="CUX18197.1"/>
    <property type="molecule type" value="Genomic_DNA"/>
</dbReference>
<feature type="compositionally biased region" description="Basic and acidic residues" evidence="1">
    <location>
        <begin position="45"/>
        <end position="58"/>
    </location>
</feature>
<keyword evidence="3" id="KW-1185">Reference proteome</keyword>
<name>A0A1S7P9V6_9HYPH</name>
<evidence type="ECO:0000313" key="3">
    <source>
        <dbReference type="Proteomes" id="UP000191988"/>
    </source>
</evidence>
<accession>A0A1S7P9V6</accession>
<sequence length="75" mass="8300">MNFAEDGWSGDNLSVNAAVAHRPGDGMQLPRCGAATGAVLKWHERQTRYPEPSPDCRRAVQSHRWRRGGQSRQGA</sequence>
<reference evidence="3" key="1">
    <citation type="submission" date="2016-01" db="EMBL/GenBank/DDBJ databases">
        <authorList>
            <person name="Regsiter A."/>
            <person name="william w."/>
        </authorList>
    </citation>
    <scope>NUCLEOTIDE SEQUENCE [LARGE SCALE GENOMIC DNA]</scope>
    <source>
        <strain evidence="3">CFBP 6623</strain>
    </source>
</reference>
<feature type="compositionally biased region" description="Basic residues" evidence="1">
    <location>
        <begin position="60"/>
        <end position="69"/>
    </location>
</feature>
<gene>
    <name evidence="2" type="ORF">AGR3A_Cc210011</name>
</gene>
<evidence type="ECO:0000313" key="2">
    <source>
        <dbReference type="EMBL" id="CUX18197.1"/>
    </source>
</evidence>
<dbReference type="Proteomes" id="UP000191988">
    <property type="component" value="Unassembled WGS sequence"/>
</dbReference>